<protein>
    <recommendedName>
        <fullName evidence="5">LPXTG cell wall anchor domain-containing protein</fullName>
    </recommendedName>
</protein>
<gene>
    <name evidence="3" type="ORF">K8F61_18015</name>
</gene>
<evidence type="ECO:0000256" key="1">
    <source>
        <dbReference type="SAM" id="Phobius"/>
    </source>
</evidence>
<dbReference type="EMBL" id="CP082781">
    <property type="protein sequence ID" value="UGS26491.1"/>
    <property type="molecule type" value="Genomic_DNA"/>
</dbReference>
<sequence length="234" mass="23641">MSIASRPRRLRGAGAVLLAIGLVFGVAAPALAATTTEVVQGRYLRLESTADWEAASRLSAGDALRWDVRISADAPDPGRIAVGLVATGGVGLTVDARLCLHDWQGEVCPGGETVLLRDVEVRRDGARVPLGEFDADAVGAVRLDVSLAPSADASAAAASTELRVRADGFGEGAGIGPPSDLPPTGADVPVAVIVVGAVLLVGGALAVILGAVRRGRRDRDADASADGGDGEGKR</sequence>
<feature type="signal peptide" evidence="2">
    <location>
        <begin position="1"/>
        <end position="32"/>
    </location>
</feature>
<evidence type="ECO:0008006" key="5">
    <source>
        <dbReference type="Google" id="ProtNLM"/>
    </source>
</evidence>
<accession>A0ABY3RU94</accession>
<keyword evidence="1" id="KW-1133">Transmembrane helix</keyword>
<dbReference type="Proteomes" id="UP001199642">
    <property type="component" value="Chromosome"/>
</dbReference>
<keyword evidence="4" id="KW-1185">Reference proteome</keyword>
<feature type="transmembrane region" description="Helical" evidence="1">
    <location>
        <begin position="188"/>
        <end position="212"/>
    </location>
</feature>
<feature type="chain" id="PRO_5047272161" description="LPXTG cell wall anchor domain-containing protein" evidence="2">
    <location>
        <begin position="33"/>
        <end position="234"/>
    </location>
</feature>
<keyword evidence="1" id="KW-0812">Transmembrane</keyword>
<keyword evidence="2" id="KW-0732">Signal</keyword>
<evidence type="ECO:0000256" key="2">
    <source>
        <dbReference type="SAM" id="SignalP"/>
    </source>
</evidence>
<name>A0ABY3RU94_9MICO</name>
<reference evidence="3 4" key="1">
    <citation type="submission" date="2023-01" db="EMBL/GenBank/DDBJ databases">
        <title>Characterization of estradiol degrading bacteria Microbacterium sp. MZT7 and reveal degrading genes through genome analysis.</title>
        <authorList>
            <person name="Hao P."/>
            <person name="Gao Y."/>
        </authorList>
    </citation>
    <scope>NUCLEOTIDE SEQUENCE [LARGE SCALE GENOMIC DNA]</scope>
    <source>
        <strain evidence="3 4">MZT7</strain>
    </source>
</reference>
<keyword evidence="1" id="KW-0472">Membrane</keyword>
<evidence type="ECO:0000313" key="3">
    <source>
        <dbReference type="EMBL" id="UGS26491.1"/>
    </source>
</evidence>
<dbReference type="RefSeq" id="WP_231820161.1">
    <property type="nucleotide sequence ID" value="NZ_CP082781.1"/>
</dbReference>
<evidence type="ECO:0000313" key="4">
    <source>
        <dbReference type="Proteomes" id="UP001199642"/>
    </source>
</evidence>
<proteinExistence type="predicted"/>
<organism evidence="3 4">
    <name type="scientific">Microbacterium resistens</name>
    <dbReference type="NCBI Taxonomy" id="156977"/>
    <lineage>
        <taxon>Bacteria</taxon>
        <taxon>Bacillati</taxon>
        <taxon>Actinomycetota</taxon>
        <taxon>Actinomycetes</taxon>
        <taxon>Micrococcales</taxon>
        <taxon>Microbacteriaceae</taxon>
        <taxon>Microbacterium</taxon>
    </lineage>
</organism>